<dbReference type="SUPFAM" id="SSF81593">
    <property type="entry name" value="Nucleotidyltransferase substrate binding subunit/domain"/>
    <property type="match status" value="1"/>
</dbReference>
<reference evidence="1 2" key="1">
    <citation type="submission" date="2020-05" db="EMBL/GenBank/DDBJ databases">
        <title>Genomic Encyclopedia of Type Strains, Phase IV (KMG-V): Genome sequencing to study the core and pangenomes of soil and plant-associated prokaryotes.</title>
        <authorList>
            <person name="Whitman W."/>
        </authorList>
    </citation>
    <scope>NUCLEOTIDE SEQUENCE [LARGE SCALE GENOMIC DNA]</scope>
    <source>
        <strain evidence="1 2">C29</strain>
    </source>
</reference>
<protein>
    <submittedName>
        <fullName evidence="1">Nucleotidyltransferase substrate binding protein (TIGR01987 family)</fullName>
    </submittedName>
</protein>
<dbReference type="Gene3D" id="1.20.120.330">
    <property type="entry name" value="Nucleotidyltransferases domain 2"/>
    <property type="match status" value="1"/>
</dbReference>
<dbReference type="NCBIfam" id="TIGR01987">
    <property type="entry name" value="HI0074"/>
    <property type="match status" value="1"/>
</dbReference>
<sequence length="141" mass="15746">MTALDLTPLSRALASLQRGLARWQATPDDEELRDACIQRFEFTFELSWKMLKRRLELDLPNASEVDAMSFRALIRAGAEQGLIGEVAPWWVYRDKRNITSHTYDARKAAEVAAVLPAFALDAQALLAALQQRGGDEGQDDA</sequence>
<gene>
    <name evidence="1" type="ORF">HNQ01_003816</name>
</gene>
<keyword evidence="2" id="KW-1185">Reference proteome</keyword>
<dbReference type="Proteomes" id="UP001516061">
    <property type="component" value="Unassembled WGS sequence"/>
</dbReference>
<dbReference type="InterPro" id="IPR010235">
    <property type="entry name" value="HepT"/>
</dbReference>
<name>A0ABX2G6S6_9BURK</name>
<accession>A0ABX2G6S6</accession>
<dbReference type="EMBL" id="JABSNM010000022">
    <property type="protein sequence ID" value="NRT58050.1"/>
    <property type="molecule type" value="Genomic_DNA"/>
</dbReference>
<proteinExistence type="predicted"/>
<organism evidence="1 2">
    <name type="scientific">Sphaerotilus uruguayifluvii</name>
    <dbReference type="NCBI Taxonomy" id="2735897"/>
    <lineage>
        <taxon>Bacteria</taxon>
        <taxon>Pseudomonadati</taxon>
        <taxon>Pseudomonadota</taxon>
        <taxon>Betaproteobacteria</taxon>
        <taxon>Burkholderiales</taxon>
        <taxon>Sphaerotilaceae</taxon>
        <taxon>Sphaerotilus</taxon>
    </lineage>
</organism>
<evidence type="ECO:0000313" key="1">
    <source>
        <dbReference type="EMBL" id="NRT58050.1"/>
    </source>
</evidence>
<dbReference type="Pfam" id="PF08780">
    <property type="entry name" value="NTase_sub_bind"/>
    <property type="match status" value="1"/>
</dbReference>
<evidence type="ECO:0000313" key="2">
    <source>
        <dbReference type="Proteomes" id="UP001516061"/>
    </source>
</evidence>
<comment type="caution">
    <text evidence="1">The sequence shown here is derived from an EMBL/GenBank/DDBJ whole genome shotgun (WGS) entry which is preliminary data.</text>
</comment>
<dbReference type="RefSeq" id="WP_173807079.1">
    <property type="nucleotide sequence ID" value="NZ_JABSNM010000022.1"/>
</dbReference>